<dbReference type="CDD" id="cd00159">
    <property type="entry name" value="RhoGAP"/>
    <property type="match status" value="1"/>
</dbReference>
<dbReference type="AlphaFoldDB" id="A0A8S1JYQ4"/>
<gene>
    <name evidence="2" type="ORF">PPRIM_AZ9-3.1.T0120093</name>
</gene>
<dbReference type="EMBL" id="CAJJDM010000009">
    <property type="protein sequence ID" value="CAD8047783.1"/>
    <property type="molecule type" value="Genomic_DNA"/>
</dbReference>
<feature type="domain" description="Rho-GAP" evidence="1">
    <location>
        <begin position="167"/>
        <end position="349"/>
    </location>
</feature>
<protein>
    <recommendedName>
        <fullName evidence="1">Rho-GAP domain-containing protein</fullName>
    </recommendedName>
</protein>
<dbReference type="GO" id="GO:0005737">
    <property type="term" value="C:cytoplasm"/>
    <property type="evidence" value="ECO:0007669"/>
    <property type="project" value="TreeGrafter"/>
</dbReference>
<evidence type="ECO:0000313" key="3">
    <source>
        <dbReference type="Proteomes" id="UP000688137"/>
    </source>
</evidence>
<accession>A0A8S1JYQ4</accession>
<dbReference type="PANTHER" id="PTHR45808">
    <property type="entry name" value="RHO GTPASE-ACTIVATING PROTEIN 68F"/>
    <property type="match status" value="1"/>
</dbReference>
<dbReference type="PROSITE" id="PS50238">
    <property type="entry name" value="RHOGAP"/>
    <property type="match status" value="1"/>
</dbReference>
<dbReference type="GO" id="GO:0007264">
    <property type="term" value="P:small GTPase-mediated signal transduction"/>
    <property type="evidence" value="ECO:0007669"/>
    <property type="project" value="TreeGrafter"/>
</dbReference>
<evidence type="ECO:0000313" key="2">
    <source>
        <dbReference type="EMBL" id="CAD8047783.1"/>
    </source>
</evidence>
<dbReference type="OMA" id="FTWVICN"/>
<reference evidence="2" key="1">
    <citation type="submission" date="2021-01" db="EMBL/GenBank/DDBJ databases">
        <authorList>
            <consortium name="Genoscope - CEA"/>
            <person name="William W."/>
        </authorList>
    </citation>
    <scope>NUCLEOTIDE SEQUENCE</scope>
</reference>
<dbReference type="GO" id="GO:0005096">
    <property type="term" value="F:GTPase activator activity"/>
    <property type="evidence" value="ECO:0007669"/>
    <property type="project" value="TreeGrafter"/>
</dbReference>
<organism evidence="2 3">
    <name type="scientific">Paramecium primaurelia</name>
    <dbReference type="NCBI Taxonomy" id="5886"/>
    <lineage>
        <taxon>Eukaryota</taxon>
        <taxon>Sar</taxon>
        <taxon>Alveolata</taxon>
        <taxon>Ciliophora</taxon>
        <taxon>Intramacronucleata</taxon>
        <taxon>Oligohymenophorea</taxon>
        <taxon>Peniculida</taxon>
        <taxon>Parameciidae</taxon>
        <taxon>Paramecium</taxon>
    </lineage>
</organism>
<dbReference type="Pfam" id="PF00620">
    <property type="entry name" value="RhoGAP"/>
    <property type="match status" value="1"/>
</dbReference>
<name>A0A8S1JYQ4_PARPR</name>
<proteinExistence type="predicted"/>
<dbReference type="PANTHER" id="PTHR45808:SF2">
    <property type="entry name" value="RHO GTPASE-ACTIVATING PROTEIN 68F"/>
    <property type="match status" value="1"/>
</dbReference>
<dbReference type="SMART" id="SM00324">
    <property type="entry name" value="RhoGAP"/>
    <property type="match status" value="1"/>
</dbReference>
<dbReference type="InterPro" id="IPR000198">
    <property type="entry name" value="RhoGAP_dom"/>
</dbReference>
<dbReference type="Proteomes" id="UP000688137">
    <property type="component" value="Unassembled WGS sequence"/>
</dbReference>
<comment type="caution">
    <text evidence="2">The sequence shown here is derived from an EMBL/GenBank/DDBJ whole genome shotgun (WGS) entry which is preliminary data.</text>
</comment>
<keyword evidence="3" id="KW-1185">Reference proteome</keyword>
<evidence type="ECO:0000259" key="1">
    <source>
        <dbReference type="PROSITE" id="PS50238"/>
    </source>
</evidence>
<sequence>MQQQKCYVIPGLLNAGLLNGNQPIYIFILNQIQDMKEVSLKMNSYLQTVNAFHPFTWVICNQQTLQLEISEVKQILNQFCKNIPLQQFQRIDKLIIISDTIQLQQIINVIPSAWSTILTNKIHLVLRLNQLINHNIQLTQYQVEFLSRINNTYQEEIPFYGRDISEYPLANTGVPECLEAILQYYDRHDDYLKKQGVFRISGSVQQEQKLIQQFQIRNYSVIDDYDPDVVSTVFKNLLCQLKKPIFPFEMYDILKETQINTSKEKLLEMFQVFFAYMPEVNRKTTKRIAELLFHVADYESENLMGLNNLSIVFAPCFLRPEQTDLSDLQGAKIVVHHFNLLVQNVEFFLQEFRINRNSIPQKVQHLI</sequence>